<proteinExistence type="predicted"/>
<gene>
    <name evidence="1" type="ORF">CLPUN_35770</name>
</gene>
<protein>
    <submittedName>
        <fullName evidence="1">Putative phosphatase</fullName>
        <ecNumber evidence="1">3.1.3.-</ecNumber>
    </submittedName>
</protein>
<dbReference type="InterPro" id="IPR036412">
    <property type="entry name" value="HAD-like_sf"/>
</dbReference>
<dbReference type="AlphaFoldDB" id="A0A1S8TB26"/>
<dbReference type="OrthoDB" id="9781413at2"/>
<dbReference type="SFLD" id="SFLDS00003">
    <property type="entry name" value="Haloacid_Dehalogenase"/>
    <property type="match status" value="1"/>
</dbReference>
<dbReference type="CDD" id="cd07516">
    <property type="entry name" value="HAD_Pase"/>
    <property type="match status" value="1"/>
</dbReference>
<dbReference type="EC" id="3.1.3.-" evidence="1"/>
<dbReference type="STRING" id="29367.CLPUN_35770"/>
<reference evidence="1 2" key="1">
    <citation type="submission" date="2016-05" db="EMBL/GenBank/DDBJ databases">
        <title>Microbial solvent formation.</title>
        <authorList>
            <person name="Poehlein A."/>
            <person name="Montoya Solano J.D."/>
            <person name="Flitsch S."/>
            <person name="Krabben P."/>
            <person name="Duerre P."/>
            <person name="Daniel R."/>
        </authorList>
    </citation>
    <scope>NUCLEOTIDE SEQUENCE [LARGE SCALE GENOMIC DNA]</scope>
    <source>
        <strain evidence="1 2">DSM 2619</strain>
    </source>
</reference>
<evidence type="ECO:0000313" key="2">
    <source>
        <dbReference type="Proteomes" id="UP000190890"/>
    </source>
</evidence>
<dbReference type="PANTHER" id="PTHR10000:SF8">
    <property type="entry name" value="HAD SUPERFAMILY HYDROLASE-LIKE, TYPE 3"/>
    <property type="match status" value="1"/>
</dbReference>
<dbReference type="RefSeq" id="WP_077848593.1">
    <property type="nucleotide sequence ID" value="NZ_LZZM01000191.1"/>
</dbReference>
<dbReference type="InterPro" id="IPR023214">
    <property type="entry name" value="HAD_sf"/>
</dbReference>
<dbReference type="PANTHER" id="PTHR10000">
    <property type="entry name" value="PHOSPHOSERINE PHOSPHATASE"/>
    <property type="match status" value="1"/>
</dbReference>
<dbReference type="InterPro" id="IPR006379">
    <property type="entry name" value="HAD-SF_hydro_IIB"/>
</dbReference>
<keyword evidence="1" id="KW-0378">Hydrolase</keyword>
<dbReference type="Pfam" id="PF08282">
    <property type="entry name" value="Hydrolase_3"/>
    <property type="match status" value="1"/>
</dbReference>
<dbReference type="NCBIfam" id="TIGR00099">
    <property type="entry name" value="Cof-subfamily"/>
    <property type="match status" value="1"/>
</dbReference>
<dbReference type="Proteomes" id="UP000190890">
    <property type="component" value="Unassembled WGS sequence"/>
</dbReference>
<dbReference type="SFLD" id="SFLDG01140">
    <property type="entry name" value="C2.B:_Phosphomannomutase_and_P"/>
    <property type="match status" value="1"/>
</dbReference>
<comment type="caution">
    <text evidence="1">The sequence shown here is derived from an EMBL/GenBank/DDBJ whole genome shotgun (WGS) entry which is preliminary data.</text>
</comment>
<name>A0A1S8TB26_9CLOT</name>
<accession>A0A1S8TB26</accession>
<dbReference type="InterPro" id="IPR000150">
    <property type="entry name" value="Cof"/>
</dbReference>
<dbReference type="EMBL" id="LZZM01000191">
    <property type="protein sequence ID" value="OOM74948.1"/>
    <property type="molecule type" value="Genomic_DNA"/>
</dbReference>
<dbReference type="GO" id="GO:0016791">
    <property type="term" value="F:phosphatase activity"/>
    <property type="evidence" value="ECO:0007669"/>
    <property type="project" value="UniProtKB-ARBA"/>
</dbReference>
<sequence>MKYKLIAIDIDGTFLNDKHNVTEGNLSAIKKAADKGIKLVICSARIPTSLKMLKKYIPEHQPIIAGNGSIILDDNHKEIYSQPLEKDIVLEIISMLKEDFEDILYSFLNNVNVYIEEVKTETINFFKTINDRLPREEGVQFCIIKDSIKYIEENHIKVLKISIYENNSLDLLQEVRKKLKKFNEIEIVGAGIAGMEISHKGANKGTSLEILAKHYGYTLGDCIAIGNDKNDLEMIKMAGVGVAVKNAKESLKQAADYVTKRDNNNNAVAEVIENFIED</sequence>
<keyword evidence="2" id="KW-1185">Reference proteome</keyword>
<dbReference type="GO" id="GO:0000287">
    <property type="term" value="F:magnesium ion binding"/>
    <property type="evidence" value="ECO:0007669"/>
    <property type="project" value="TreeGrafter"/>
</dbReference>
<dbReference type="NCBIfam" id="TIGR01484">
    <property type="entry name" value="HAD-SF-IIB"/>
    <property type="match status" value="1"/>
</dbReference>
<organism evidence="1 2">
    <name type="scientific">Clostridium puniceum</name>
    <dbReference type="NCBI Taxonomy" id="29367"/>
    <lineage>
        <taxon>Bacteria</taxon>
        <taxon>Bacillati</taxon>
        <taxon>Bacillota</taxon>
        <taxon>Clostridia</taxon>
        <taxon>Eubacteriales</taxon>
        <taxon>Clostridiaceae</taxon>
        <taxon>Clostridium</taxon>
    </lineage>
</organism>
<dbReference type="SUPFAM" id="SSF56784">
    <property type="entry name" value="HAD-like"/>
    <property type="match status" value="1"/>
</dbReference>
<dbReference type="Gene3D" id="3.30.1240.10">
    <property type="match status" value="1"/>
</dbReference>
<dbReference type="Gene3D" id="3.40.50.1000">
    <property type="entry name" value="HAD superfamily/HAD-like"/>
    <property type="match status" value="1"/>
</dbReference>
<evidence type="ECO:0000313" key="1">
    <source>
        <dbReference type="EMBL" id="OOM74948.1"/>
    </source>
</evidence>
<dbReference type="GO" id="GO:0005829">
    <property type="term" value="C:cytosol"/>
    <property type="evidence" value="ECO:0007669"/>
    <property type="project" value="TreeGrafter"/>
</dbReference>